<dbReference type="EMBL" id="JADFTS010000003">
    <property type="protein sequence ID" value="KAF9613330.1"/>
    <property type="molecule type" value="Genomic_DNA"/>
</dbReference>
<dbReference type="PANTHER" id="PTHR13318">
    <property type="entry name" value="PARTNER OF PAIRED, ISOFORM B-RELATED"/>
    <property type="match status" value="1"/>
</dbReference>
<evidence type="ECO:0000313" key="3">
    <source>
        <dbReference type="Proteomes" id="UP000631114"/>
    </source>
</evidence>
<dbReference type="SUPFAM" id="SSF52047">
    <property type="entry name" value="RNI-like"/>
    <property type="match status" value="1"/>
</dbReference>
<reference evidence="2 3" key="1">
    <citation type="submission" date="2020-10" db="EMBL/GenBank/DDBJ databases">
        <title>The Coptis chinensis genome and diversification of protoberbering-type alkaloids.</title>
        <authorList>
            <person name="Wang B."/>
            <person name="Shu S."/>
            <person name="Song C."/>
            <person name="Liu Y."/>
        </authorList>
    </citation>
    <scope>NUCLEOTIDE SEQUENCE [LARGE SCALE GENOMIC DNA]</scope>
    <source>
        <strain evidence="2">HL-2020</strain>
        <tissue evidence="2">Leaf</tissue>
    </source>
</reference>
<dbReference type="GO" id="GO:0031146">
    <property type="term" value="P:SCF-dependent proteasomal ubiquitin-dependent protein catabolic process"/>
    <property type="evidence" value="ECO:0007669"/>
    <property type="project" value="TreeGrafter"/>
</dbReference>
<protein>
    <submittedName>
        <fullName evidence="2">Uncharacterized protein</fullName>
    </submittedName>
</protein>
<name>A0A835LZH9_9MAGN</name>
<accession>A0A835LZH9</accession>
<dbReference type="OrthoDB" id="550575at2759"/>
<feature type="region of interest" description="Disordered" evidence="1">
    <location>
        <begin position="1"/>
        <end position="38"/>
    </location>
</feature>
<feature type="compositionally biased region" description="Polar residues" evidence="1">
    <location>
        <begin position="20"/>
        <end position="31"/>
    </location>
</feature>
<dbReference type="Proteomes" id="UP000631114">
    <property type="component" value="Unassembled WGS sequence"/>
</dbReference>
<organism evidence="2 3">
    <name type="scientific">Coptis chinensis</name>
    <dbReference type="NCBI Taxonomy" id="261450"/>
    <lineage>
        <taxon>Eukaryota</taxon>
        <taxon>Viridiplantae</taxon>
        <taxon>Streptophyta</taxon>
        <taxon>Embryophyta</taxon>
        <taxon>Tracheophyta</taxon>
        <taxon>Spermatophyta</taxon>
        <taxon>Magnoliopsida</taxon>
        <taxon>Ranunculales</taxon>
        <taxon>Ranunculaceae</taxon>
        <taxon>Coptidoideae</taxon>
        <taxon>Coptis</taxon>
    </lineage>
</organism>
<dbReference type="AlphaFoldDB" id="A0A835LZH9"/>
<dbReference type="PANTHER" id="PTHR13318:SF77">
    <property type="entry name" value="F-BOX DOMAIN-CONTAINING PROTEIN"/>
    <property type="match status" value="1"/>
</dbReference>
<keyword evidence="3" id="KW-1185">Reference proteome</keyword>
<dbReference type="Gene3D" id="3.80.10.10">
    <property type="entry name" value="Ribonuclease Inhibitor"/>
    <property type="match status" value="2"/>
</dbReference>
<dbReference type="InterPro" id="IPR032675">
    <property type="entry name" value="LRR_dom_sf"/>
</dbReference>
<sequence length="469" mass="51923">MDPGENSDSDSDMGVDETSDTPIEVNNTQDSSVERTRRGAVQCKRITKMREGELLNVQYNEDGQRIGEGGKDLASYSGLLAESRIFIVDYENWHAVGDEVRDLLWDTIKAKFNLTEDKKKGVVSDIGEKWKEFKSRLTRPDGPKRKRVFVKVVEALVDVEGMFQNRVEIGEFDFDGEEESGLEFDEEYEVGVSSVSHKSSELPLECLSVSGLGVGDCGLGWLWRSCTKLKRLELRSCEGIGDGNSFTSFIKCLKALQELEIRTCRTIVDRILLLLAEHCNSLNSLLLYDGGSREGPHQFISRSRSNIQKLDLRLPLDLENNHLLAVAENIRGLISLRLQSCLVTSEGLKTIGSTVSVALEELALINCDVVKREPGLLTTLGQNLKGLKKLDLSYNETLVDMEFVSMVVSCRGELGAIVASVKSEELWLIGNGSDVIAESFGLPLILLPIRMKSGIAGFEERTSPASPLI</sequence>
<comment type="caution">
    <text evidence="2">The sequence shown here is derived from an EMBL/GenBank/DDBJ whole genome shotgun (WGS) entry which is preliminary data.</text>
</comment>
<evidence type="ECO:0000313" key="2">
    <source>
        <dbReference type="EMBL" id="KAF9613330.1"/>
    </source>
</evidence>
<dbReference type="GO" id="GO:0019005">
    <property type="term" value="C:SCF ubiquitin ligase complex"/>
    <property type="evidence" value="ECO:0007669"/>
    <property type="project" value="TreeGrafter"/>
</dbReference>
<gene>
    <name evidence="2" type="ORF">IFM89_006840</name>
</gene>
<evidence type="ECO:0000256" key="1">
    <source>
        <dbReference type="SAM" id="MobiDB-lite"/>
    </source>
</evidence>
<proteinExistence type="predicted"/>
<feature type="compositionally biased region" description="Acidic residues" evidence="1">
    <location>
        <begin position="1"/>
        <end position="19"/>
    </location>
</feature>